<dbReference type="EMBL" id="BRYB01003579">
    <property type="protein sequence ID" value="GMI39028.1"/>
    <property type="molecule type" value="Genomic_DNA"/>
</dbReference>
<reference evidence="3 4" key="1">
    <citation type="journal article" date="2023" name="Commun. Biol.">
        <title>Genome analysis of Parmales, the sister group of diatoms, reveals the evolutionary specialization of diatoms from phago-mixotrophs to photoautotrophs.</title>
        <authorList>
            <person name="Ban H."/>
            <person name="Sato S."/>
            <person name="Yoshikawa S."/>
            <person name="Yamada K."/>
            <person name="Nakamura Y."/>
            <person name="Ichinomiya M."/>
            <person name="Sato N."/>
            <person name="Blanc-Mathieu R."/>
            <person name="Endo H."/>
            <person name="Kuwata A."/>
            <person name="Ogata H."/>
        </authorList>
    </citation>
    <scope>NUCLEOTIDE SEQUENCE [LARGE SCALE GENOMIC DNA]</scope>
</reference>
<accession>A0ABQ6N3Z3</accession>
<protein>
    <submittedName>
        <fullName evidence="3">Uncharacterized protein</fullName>
    </submittedName>
</protein>
<gene>
    <name evidence="3" type="ORF">TeGR_g6644</name>
</gene>
<proteinExistence type="inferred from homology"/>
<dbReference type="InterPro" id="IPR015419">
    <property type="entry name" value="CTAG/Pcc1"/>
</dbReference>
<keyword evidence="4" id="KW-1185">Reference proteome</keyword>
<name>A0ABQ6N3Z3_9STRA</name>
<evidence type="ECO:0000313" key="4">
    <source>
        <dbReference type="Proteomes" id="UP001165060"/>
    </source>
</evidence>
<feature type="compositionally biased region" description="Basic and acidic residues" evidence="2">
    <location>
        <begin position="135"/>
        <end position="147"/>
    </location>
</feature>
<feature type="compositionally biased region" description="Gly residues" evidence="2">
    <location>
        <begin position="125"/>
        <end position="134"/>
    </location>
</feature>
<dbReference type="Pfam" id="PF09341">
    <property type="entry name" value="Pcc1"/>
    <property type="match status" value="1"/>
</dbReference>
<feature type="region of interest" description="Disordered" evidence="2">
    <location>
        <begin position="125"/>
        <end position="147"/>
    </location>
</feature>
<sequence length="147" mass="14948">MASPKPTPLSETPVPSEQAYLDSLGPYLSGISTSTSPASPGCPSTSEHLYSVEIKLPPSDIIPRILMVDKSLTTSSAFTVTSDGEALRIVVTATSAKQLRTASRGLLDSYCVAVRGIVEFGGGAGGAGGGGEAGGGEKEQMKEMSLA</sequence>
<evidence type="ECO:0000256" key="1">
    <source>
        <dbReference type="ARBA" id="ARBA00007073"/>
    </source>
</evidence>
<dbReference type="Gene3D" id="3.30.310.50">
    <property type="entry name" value="Alpha-D-phosphohexomutase, C-terminal domain"/>
    <property type="match status" value="1"/>
</dbReference>
<organism evidence="3 4">
    <name type="scientific">Tetraparma gracilis</name>
    <dbReference type="NCBI Taxonomy" id="2962635"/>
    <lineage>
        <taxon>Eukaryota</taxon>
        <taxon>Sar</taxon>
        <taxon>Stramenopiles</taxon>
        <taxon>Ochrophyta</taxon>
        <taxon>Bolidophyceae</taxon>
        <taxon>Parmales</taxon>
        <taxon>Triparmaceae</taxon>
        <taxon>Tetraparma</taxon>
    </lineage>
</organism>
<evidence type="ECO:0000256" key="2">
    <source>
        <dbReference type="SAM" id="MobiDB-lite"/>
    </source>
</evidence>
<evidence type="ECO:0000313" key="3">
    <source>
        <dbReference type="EMBL" id="GMI39028.1"/>
    </source>
</evidence>
<comment type="similarity">
    <text evidence="1">Belongs to the CTAG/PCC1 family.</text>
</comment>
<dbReference type="Proteomes" id="UP001165060">
    <property type="component" value="Unassembled WGS sequence"/>
</dbReference>
<comment type="caution">
    <text evidence="3">The sequence shown here is derived from an EMBL/GenBank/DDBJ whole genome shotgun (WGS) entry which is preliminary data.</text>
</comment>